<comment type="pathway">
    <text evidence="1">Amino-acid biosynthesis; L-asparagine biosynthesis; L-asparagine from L-aspartate (L-Gln route): step 1/1.</text>
</comment>
<comment type="catalytic activity">
    <reaction evidence="6">
        <text>L-aspartate + L-glutamine + ATP + H2O = L-asparagine + L-glutamate + AMP + diphosphate + H(+)</text>
        <dbReference type="Rhea" id="RHEA:12228"/>
        <dbReference type="ChEBI" id="CHEBI:15377"/>
        <dbReference type="ChEBI" id="CHEBI:15378"/>
        <dbReference type="ChEBI" id="CHEBI:29985"/>
        <dbReference type="ChEBI" id="CHEBI:29991"/>
        <dbReference type="ChEBI" id="CHEBI:30616"/>
        <dbReference type="ChEBI" id="CHEBI:33019"/>
        <dbReference type="ChEBI" id="CHEBI:58048"/>
        <dbReference type="ChEBI" id="CHEBI:58359"/>
        <dbReference type="ChEBI" id="CHEBI:456215"/>
        <dbReference type="EC" id="6.3.5.4"/>
    </reaction>
</comment>
<dbReference type="Gene3D" id="3.40.50.620">
    <property type="entry name" value="HUPs"/>
    <property type="match status" value="2"/>
</dbReference>
<evidence type="ECO:0000256" key="4">
    <source>
        <dbReference type="ARBA" id="ARBA00022741"/>
    </source>
</evidence>
<dbReference type="SUPFAM" id="SSF52402">
    <property type="entry name" value="Adenine nucleotide alpha hydrolases-like"/>
    <property type="match status" value="1"/>
</dbReference>
<evidence type="ECO:0000256" key="5">
    <source>
        <dbReference type="ARBA" id="ARBA00022840"/>
    </source>
</evidence>
<dbReference type="InterPro" id="IPR051786">
    <property type="entry name" value="ASN_synthetase/amidase"/>
</dbReference>
<keyword evidence="5" id="KW-0067">ATP-binding</keyword>
<evidence type="ECO:0000256" key="1">
    <source>
        <dbReference type="ARBA" id="ARBA00005187"/>
    </source>
</evidence>
<comment type="similarity">
    <text evidence="2">Belongs to the asparagine synthetase family.</text>
</comment>
<dbReference type="SUPFAM" id="SSF56235">
    <property type="entry name" value="N-terminal nucleophile aminohydrolases (Ntn hydrolases)"/>
    <property type="match status" value="1"/>
</dbReference>
<evidence type="ECO:0000313" key="9">
    <source>
        <dbReference type="EMBL" id="WVX51353.1"/>
    </source>
</evidence>
<dbReference type="Pfam" id="PF00733">
    <property type="entry name" value="Asn_synthase"/>
    <property type="match status" value="1"/>
</dbReference>
<gene>
    <name evidence="9" type="ORF">ROLI_044540</name>
</gene>
<dbReference type="EMBL" id="CP143423">
    <property type="protein sequence ID" value="WVX51353.1"/>
    <property type="molecule type" value="Genomic_DNA"/>
</dbReference>
<dbReference type="PIRSF" id="PIRSF001589">
    <property type="entry name" value="Asn_synthetase_glu-h"/>
    <property type="match status" value="1"/>
</dbReference>
<keyword evidence="4" id="KW-0547">Nucleotide-binding</keyword>
<keyword evidence="10" id="KW-1185">Reference proteome</keyword>
<protein>
    <recommendedName>
        <fullName evidence="3">asparagine synthase (glutamine-hydrolyzing)</fullName>
        <ecNumber evidence="3">6.3.5.4</ecNumber>
    </recommendedName>
</protein>
<dbReference type="PANTHER" id="PTHR43284">
    <property type="entry name" value="ASPARAGINE SYNTHETASE (GLUTAMINE-HYDROLYZING)"/>
    <property type="match status" value="1"/>
</dbReference>
<dbReference type="Gene3D" id="3.60.20.10">
    <property type="entry name" value="Glutamine Phosphoribosylpyrophosphate, subunit 1, domain 1"/>
    <property type="match status" value="1"/>
</dbReference>
<dbReference type="InterPro" id="IPR001962">
    <property type="entry name" value="Asn_synthase"/>
</dbReference>
<dbReference type="InterPro" id="IPR014729">
    <property type="entry name" value="Rossmann-like_a/b/a_fold"/>
</dbReference>
<evidence type="ECO:0000313" key="10">
    <source>
        <dbReference type="Proteomes" id="UP001318682"/>
    </source>
</evidence>
<feature type="domain" description="Glutamine amidotransferase type-2" evidence="8">
    <location>
        <begin position="80"/>
        <end position="149"/>
    </location>
</feature>
<organism evidence="9 10">
    <name type="scientific">Roseobacter fucihabitans</name>
    <dbReference type="NCBI Taxonomy" id="1537242"/>
    <lineage>
        <taxon>Bacteria</taxon>
        <taxon>Pseudomonadati</taxon>
        <taxon>Pseudomonadota</taxon>
        <taxon>Alphaproteobacteria</taxon>
        <taxon>Rhodobacterales</taxon>
        <taxon>Roseobacteraceae</taxon>
        <taxon>Roseobacter</taxon>
    </lineage>
</organism>
<dbReference type="InterPro" id="IPR029055">
    <property type="entry name" value="Ntn_hydrolases_N"/>
</dbReference>
<accession>A0ABZ2C1C9</accession>
<dbReference type="InterPro" id="IPR017932">
    <property type="entry name" value="GATase_2_dom"/>
</dbReference>
<evidence type="ECO:0000259" key="7">
    <source>
        <dbReference type="Pfam" id="PF00733"/>
    </source>
</evidence>
<evidence type="ECO:0000256" key="3">
    <source>
        <dbReference type="ARBA" id="ARBA00012737"/>
    </source>
</evidence>
<dbReference type="EC" id="6.3.5.4" evidence="3"/>
<evidence type="ECO:0000256" key="6">
    <source>
        <dbReference type="ARBA" id="ARBA00048741"/>
    </source>
</evidence>
<evidence type="ECO:0000256" key="2">
    <source>
        <dbReference type="ARBA" id="ARBA00005752"/>
    </source>
</evidence>
<dbReference type="Pfam" id="PF13537">
    <property type="entry name" value="GATase_7"/>
    <property type="match status" value="1"/>
</dbReference>
<name>A0ABZ2C1C9_9RHOB</name>
<feature type="domain" description="Asparagine synthetase" evidence="7">
    <location>
        <begin position="223"/>
        <end position="612"/>
    </location>
</feature>
<dbReference type="PANTHER" id="PTHR43284:SF1">
    <property type="entry name" value="ASPARAGINE SYNTHETASE"/>
    <property type="match status" value="1"/>
</dbReference>
<evidence type="ECO:0000259" key="8">
    <source>
        <dbReference type="Pfam" id="PF13537"/>
    </source>
</evidence>
<proteinExistence type="inferred from homology"/>
<dbReference type="RefSeq" id="WP_187428526.1">
    <property type="nucleotide sequence ID" value="NZ_CP143423.1"/>
</dbReference>
<dbReference type="Proteomes" id="UP001318682">
    <property type="component" value="Chromosome"/>
</dbReference>
<reference evidence="10" key="1">
    <citation type="submission" date="2024-01" db="EMBL/GenBank/DDBJ databases">
        <title>Roseobacter fucihabitans sp. nov., isolated from the brown alga Fucus spiralis.</title>
        <authorList>
            <person name="Hahnke S."/>
            <person name="Berger M."/>
            <person name="Schlingloff A."/>
            <person name="Athale I."/>
            <person name="Neumann-Schaal M."/>
            <person name="Adenaya A."/>
            <person name="Poehlein A."/>
            <person name="Daniel R."/>
            <person name="Pertersen J."/>
            <person name="Brinkhoff T."/>
        </authorList>
    </citation>
    <scope>NUCLEOTIDE SEQUENCE [LARGE SCALE GENOMIC DNA]</scope>
    <source>
        <strain evidence="10">B14</strain>
    </source>
</reference>
<dbReference type="InterPro" id="IPR006426">
    <property type="entry name" value="Asn_synth_AEB"/>
</dbReference>
<sequence>MTHAFAVRIPLAGATPPPIVPARLIRMADHRWDVRTPRPGVDVAICGAAETCQSADWSAVGLVFLEDRGAVETRLGLTHGSTQSDLQLLLELRLADGPEFAVAVAGSFSVVFIDLKTGAFEAYRDQIGLYPLYYSVQNGALSCASDLRACMHLAGMDLDPCPLRIADFIQGEEIDLAQTAFDALLRLPPAHALRPTSTGVAVDRYWQMDIPHAYGGTNAPGDLRAALSEATAACLRPDVKSGAMLSGGLDSSALAGLAAERMPDFQTLSFVYGSDKTYDETPYIDVANAAFKTLPHKIPITAGTPLETLGSVVTEQMDLFLAPGLPKSRQIYTEARGLNIDVLIDGHGGDEAISHGYGRLVELAAARRFASLFREARGAAQVHGVPLLALVASNIARYGGLRPRHPLRRVLMKIARLLSQHRLVSNWSGSVTALIAPDLRKQVNAETRYRPDPVLKTKADFQNAATITHLKSLTDPLIIHSFEVLHRSATAAGVLPRYPFLNRRVLALCLSFPADMKLRDGRSRWALREAMQGLLPDKIRLRADKAEFGKELGDTVLAFYRDKDASVFASLADFVDIAQAEQLRAQVIAGDITDVAAIRALWRLAVLLHWVAAFEHWRDAQTKGVLI</sequence>